<name>A0A3F3Q6B1_9EURO</name>
<evidence type="ECO:0000313" key="1">
    <source>
        <dbReference type="EMBL" id="RDH34708.1"/>
    </source>
</evidence>
<proteinExistence type="predicted"/>
<dbReference type="Proteomes" id="UP000253729">
    <property type="component" value="Unassembled WGS sequence"/>
</dbReference>
<reference evidence="1 2" key="1">
    <citation type="submission" date="2018-07" db="EMBL/GenBank/DDBJ databases">
        <title>The genomes of Aspergillus section Nigri reveals drivers in fungal speciation.</title>
        <authorList>
            <consortium name="DOE Joint Genome Institute"/>
            <person name="Vesth T.C."/>
            <person name="Nybo J."/>
            <person name="Theobald S."/>
            <person name="Brandl J."/>
            <person name="Frisvad J.C."/>
            <person name="Nielsen K.F."/>
            <person name="Lyhne E.K."/>
            <person name="Kogle M.E."/>
            <person name="Kuo A."/>
            <person name="Riley R."/>
            <person name="Clum A."/>
            <person name="Nolan M."/>
            <person name="Lipzen A."/>
            <person name="Salamov A."/>
            <person name="Henrissat B."/>
            <person name="Wiebenga A."/>
            <person name="De vries R.P."/>
            <person name="Grigoriev I.V."/>
            <person name="Mortensen U.H."/>
            <person name="Andersen M.R."/>
            <person name="Baker S.E."/>
        </authorList>
    </citation>
    <scope>NUCLEOTIDE SEQUENCE [LARGE SCALE GENOMIC DNA]</scope>
    <source>
        <strain evidence="1 2">CBS 139.54b</strain>
    </source>
</reference>
<protein>
    <submittedName>
        <fullName evidence="1">Uncharacterized protein</fullName>
    </submittedName>
</protein>
<dbReference type="GeneID" id="38134050"/>
<sequence>MCHAVWPDSCCPTTALRCPAQLAPPYFVESFASKLSGDCRYQYAIVTCQDNIGQACMKGLQSRLFPPNLRRGRRGTQHEWVGWSIPWSMQVLSCSGLVLRFIIQC</sequence>
<dbReference type="AlphaFoldDB" id="A0A3F3Q6B1"/>
<dbReference type="EMBL" id="KZ852042">
    <property type="protein sequence ID" value="RDH34708.1"/>
    <property type="molecule type" value="Genomic_DNA"/>
</dbReference>
<accession>A0A3F3Q6B1</accession>
<organism evidence="1 2">
    <name type="scientific">Aspergillus welwitschiae</name>
    <dbReference type="NCBI Taxonomy" id="1341132"/>
    <lineage>
        <taxon>Eukaryota</taxon>
        <taxon>Fungi</taxon>
        <taxon>Dikarya</taxon>
        <taxon>Ascomycota</taxon>
        <taxon>Pezizomycotina</taxon>
        <taxon>Eurotiomycetes</taxon>
        <taxon>Eurotiomycetidae</taxon>
        <taxon>Eurotiales</taxon>
        <taxon>Aspergillaceae</taxon>
        <taxon>Aspergillus</taxon>
        <taxon>Aspergillus subgen. Circumdati</taxon>
    </lineage>
</organism>
<keyword evidence="2" id="KW-1185">Reference proteome</keyword>
<gene>
    <name evidence="1" type="ORF">BDQ94DRAFT_140771</name>
</gene>
<evidence type="ECO:0000313" key="2">
    <source>
        <dbReference type="Proteomes" id="UP000253729"/>
    </source>
</evidence>
<dbReference type="RefSeq" id="XP_026627730.1">
    <property type="nucleotide sequence ID" value="XM_026765694.1"/>
</dbReference>